<gene>
    <name evidence="1" type="ORF">C0Z18_11570</name>
</gene>
<keyword evidence="2" id="KW-1185">Reference proteome</keyword>
<reference evidence="1 2" key="1">
    <citation type="submission" date="2018-01" db="EMBL/GenBank/DDBJ databases">
        <title>Whole genome analyses suggest that Burkholderia sensu lato contains two further novel genera in the rhizoxinica-symbiotica group Mycetohabitans gen. nov., and Trinickia gen. nov.: implications for the evolution of diazotrophy and nodulation in the Burkholderiaceae.</title>
        <authorList>
            <person name="Estrada-de los Santos P."/>
            <person name="Palmer M."/>
            <person name="Chavez-Ramirez B."/>
            <person name="Beukes C."/>
            <person name="Steenkamp E.T."/>
            <person name="Hirsch A.M."/>
            <person name="Manyaka P."/>
            <person name="Maluk M."/>
            <person name="Lafos M."/>
            <person name="Crook M."/>
            <person name="Gross E."/>
            <person name="Simon M.F."/>
            <person name="Bueno dos Reis Junior F."/>
            <person name="Poole P.S."/>
            <person name="Venter S.N."/>
            <person name="James E.K."/>
        </authorList>
    </citation>
    <scope>NUCLEOTIDE SEQUENCE [LARGE SCALE GENOMIC DNA]</scope>
    <source>
        <strain evidence="1 2">GIMN1.004</strain>
    </source>
</reference>
<dbReference type="AlphaFoldDB" id="A0A2N7VSB9"/>
<name>A0A2N7VSB9_9BURK</name>
<accession>A0A2N7VSB9</accession>
<organism evidence="1 2">
    <name type="scientific">Trinickia dabaoshanensis</name>
    <dbReference type="NCBI Taxonomy" id="564714"/>
    <lineage>
        <taxon>Bacteria</taxon>
        <taxon>Pseudomonadati</taxon>
        <taxon>Pseudomonadota</taxon>
        <taxon>Betaproteobacteria</taxon>
        <taxon>Burkholderiales</taxon>
        <taxon>Burkholderiaceae</taxon>
        <taxon>Trinickia</taxon>
    </lineage>
</organism>
<dbReference type="RefSeq" id="WP_102645557.1">
    <property type="nucleotide sequence ID" value="NZ_PNYA01000009.1"/>
</dbReference>
<sequence>MEELTYTKGIYTARPGVQALDDGRFQGVVQLARDDATEPETMLYEVKGASATVTEALEEAKALAHQILGEIEL</sequence>
<protein>
    <submittedName>
        <fullName evidence="1">Uncharacterized protein</fullName>
    </submittedName>
</protein>
<evidence type="ECO:0000313" key="2">
    <source>
        <dbReference type="Proteomes" id="UP000235616"/>
    </source>
</evidence>
<dbReference type="EMBL" id="PNYA01000009">
    <property type="protein sequence ID" value="PMS20050.1"/>
    <property type="molecule type" value="Genomic_DNA"/>
</dbReference>
<comment type="caution">
    <text evidence="1">The sequence shown here is derived from an EMBL/GenBank/DDBJ whole genome shotgun (WGS) entry which is preliminary data.</text>
</comment>
<dbReference type="OrthoDB" id="9015539at2"/>
<dbReference type="Proteomes" id="UP000235616">
    <property type="component" value="Unassembled WGS sequence"/>
</dbReference>
<proteinExistence type="predicted"/>
<evidence type="ECO:0000313" key="1">
    <source>
        <dbReference type="EMBL" id="PMS20050.1"/>
    </source>
</evidence>